<dbReference type="InterPro" id="IPR001604">
    <property type="entry name" value="Endo_G_ENPP1-like_dom"/>
</dbReference>
<keyword evidence="2" id="KW-0479">Metal-binding</keyword>
<evidence type="ECO:0000259" key="3">
    <source>
        <dbReference type="SMART" id="SM00477"/>
    </source>
</evidence>
<dbReference type="SMART" id="SM00892">
    <property type="entry name" value="Endonuclease_NS"/>
    <property type="match status" value="1"/>
</dbReference>
<dbReference type="GO" id="GO:0003676">
    <property type="term" value="F:nucleic acid binding"/>
    <property type="evidence" value="ECO:0007669"/>
    <property type="project" value="InterPro"/>
</dbReference>
<keyword evidence="5" id="KW-0255">Endonuclease</keyword>
<dbReference type="Pfam" id="PF01223">
    <property type="entry name" value="Endonuclease_NS"/>
    <property type="match status" value="1"/>
</dbReference>
<sequence length="271" mass="29746">MVRLDRALQLNLDPKSSHSVKGKPMRHMVMALLIGLAAFAAVPARADTIILDYPGFTLWYDCAIGGAVAARYEIGPDTGSLERDHAFFLDENLPDDCKGQVSTDTYASVPNAPDDYDLGHLVPANHLDDRKDAIAASNVMTNITPQQSSFNRTGAWRKTEKLIECWRDETDKGPLIIWIAVVWGTDASNDHFIQSHGIVTPDRFMKLVYRPVTGDAVAWDFPNAKIRSGDTSNYLTTPAEVIKALGVPLHLGGIDIDKKTTTWPDPGCDQG</sequence>
<keyword evidence="5" id="KW-0540">Nuclease</keyword>
<evidence type="ECO:0000259" key="4">
    <source>
        <dbReference type="SMART" id="SM00892"/>
    </source>
</evidence>
<evidence type="ECO:0000313" key="6">
    <source>
        <dbReference type="Proteomes" id="UP000539372"/>
    </source>
</evidence>
<proteinExistence type="predicted"/>
<dbReference type="PANTHER" id="PTHR13966:SF5">
    <property type="entry name" value="ENDONUCLEASE G, MITOCHONDRIAL"/>
    <property type="match status" value="1"/>
</dbReference>
<dbReference type="GO" id="GO:0004519">
    <property type="term" value="F:endonuclease activity"/>
    <property type="evidence" value="ECO:0007669"/>
    <property type="project" value="UniProtKB-KW"/>
</dbReference>
<feature type="active site" description="Proton acceptor" evidence="1">
    <location>
        <position position="120"/>
    </location>
</feature>
<protein>
    <submittedName>
        <fullName evidence="5">DNA/RNA non-specific endonuclease</fullName>
    </submittedName>
</protein>
<keyword evidence="6" id="KW-1185">Reference proteome</keyword>
<dbReference type="PANTHER" id="PTHR13966">
    <property type="entry name" value="ENDONUCLEASE RELATED"/>
    <property type="match status" value="1"/>
</dbReference>
<dbReference type="Gene3D" id="3.40.570.10">
    <property type="entry name" value="Extracellular Endonuclease, subunit A"/>
    <property type="match status" value="1"/>
</dbReference>
<accession>A0A7Y0HDJ3</accession>
<feature type="domain" description="DNA/RNA non-specific endonuclease/pyrophosphatase/phosphodiesterase" evidence="4">
    <location>
        <begin position="52"/>
        <end position="263"/>
    </location>
</feature>
<dbReference type="GO" id="GO:0016787">
    <property type="term" value="F:hydrolase activity"/>
    <property type="evidence" value="ECO:0007669"/>
    <property type="project" value="InterPro"/>
</dbReference>
<feature type="domain" description="ENPP1-3/EXOG-like endonuclease/phosphodiesterase" evidence="3">
    <location>
        <begin position="53"/>
        <end position="259"/>
    </location>
</feature>
<keyword evidence="5" id="KW-0378">Hydrolase</keyword>
<comment type="caution">
    <text evidence="5">The sequence shown here is derived from an EMBL/GenBank/DDBJ whole genome shotgun (WGS) entry which is preliminary data.</text>
</comment>
<dbReference type="AlphaFoldDB" id="A0A7Y0HDJ3"/>
<organism evidence="5 6">
    <name type="scientific">Pacificispira spongiicola</name>
    <dbReference type="NCBI Taxonomy" id="2729598"/>
    <lineage>
        <taxon>Bacteria</taxon>
        <taxon>Pseudomonadati</taxon>
        <taxon>Pseudomonadota</taxon>
        <taxon>Alphaproteobacteria</taxon>
        <taxon>Rhodospirillales</taxon>
        <taxon>Rhodospirillaceae</taxon>
        <taxon>Pacificispira</taxon>
    </lineage>
</organism>
<name>A0A7Y0HDJ3_9PROT</name>
<evidence type="ECO:0000313" key="5">
    <source>
        <dbReference type="EMBL" id="NMM43881.1"/>
    </source>
</evidence>
<evidence type="ECO:0000256" key="1">
    <source>
        <dbReference type="PIRSR" id="PIRSR640255-1"/>
    </source>
</evidence>
<dbReference type="InterPro" id="IPR044925">
    <property type="entry name" value="His-Me_finger_sf"/>
</dbReference>
<reference evidence="5 6" key="1">
    <citation type="submission" date="2020-04" db="EMBL/GenBank/DDBJ databases">
        <title>Rhodospirillaceae bacterium KN72 isolated from deep sea.</title>
        <authorList>
            <person name="Zhang D.-C."/>
        </authorList>
    </citation>
    <scope>NUCLEOTIDE SEQUENCE [LARGE SCALE GENOMIC DNA]</scope>
    <source>
        <strain evidence="5 6">KN72</strain>
    </source>
</reference>
<dbReference type="InterPro" id="IPR040255">
    <property type="entry name" value="Non-specific_endonuclease"/>
</dbReference>
<dbReference type="SUPFAM" id="SSF54060">
    <property type="entry name" value="His-Me finger endonucleases"/>
    <property type="match status" value="1"/>
</dbReference>
<dbReference type="GO" id="GO:0046872">
    <property type="term" value="F:metal ion binding"/>
    <property type="evidence" value="ECO:0007669"/>
    <property type="project" value="UniProtKB-KW"/>
</dbReference>
<dbReference type="InterPro" id="IPR020821">
    <property type="entry name" value="ENPP1-3/EXOG-like_nuc-like"/>
</dbReference>
<gene>
    <name evidence="5" type="ORF">HH303_05300</name>
</gene>
<dbReference type="EMBL" id="JABBNT010000002">
    <property type="protein sequence ID" value="NMM43881.1"/>
    <property type="molecule type" value="Genomic_DNA"/>
</dbReference>
<dbReference type="Proteomes" id="UP000539372">
    <property type="component" value="Unassembled WGS sequence"/>
</dbReference>
<feature type="binding site" evidence="2">
    <location>
        <position position="151"/>
    </location>
    <ligand>
        <name>Mg(2+)</name>
        <dbReference type="ChEBI" id="CHEBI:18420"/>
        <note>catalytic</note>
    </ligand>
</feature>
<dbReference type="RefSeq" id="WP_169624203.1">
    <property type="nucleotide sequence ID" value="NZ_JABBNT010000002.1"/>
</dbReference>
<dbReference type="SMART" id="SM00477">
    <property type="entry name" value="NUC"/>
    <property type="match status" value="1"/>
</dbReference>
<evidence type="ECO:0000256" key="2">
    <source>
        <dbReference type="PIRSR" id="PIRSR640255-2"/>
    </source>
</evidence>
<dbReference type="InterPro" id="IPR044929">
    <property type="entry name" value="DNA/RNA_non-sp_Endonuclease_sf"/>
</dbReference>